<name>A0A076LUV0_9GAMM</name>
<accession>A0A076LUV0</accession>
<dbReference type="KEGG" id="ete:ETEE_4045"/>
<dbReference type="RefSeq" id="WP_034164888.1">
    <property type="nucleotide sequence ID" value="NZ_CP006664.1"/>
</dbReference>
<dbReference type="HOGENOM" id="CLU_129252_0_0_6"/>
<feature type="chain" id="PRO_5001715470" evidence="1">
    <location>
        <begin position="23"/>
        <end position="134"/>
    </location>
</feature>
<protein>
    <submittedName>
        <fullName evidence="2">Pre-peptidase C-terminal domain-containing protein</fullName>
    </submittedName>
</protein>
<evidence type="ECO:0000313" key="3">
    <source>
        <dbReference type="Proteomes" id="UP000028681"/>
    </source>
</evidence>
<proteinExistence type="predicted"/>
<keyword evidence="1" id="KW-0732">Signal</keyword>
<organism evidence="2 3">
    <name type="scientific">Edwardsiella anguillarum ET080813</name>
    <dbReference type="NCBI Taxonomy" id="667120"/>
    <lineage>
        <taxon>Bacteria</taxon>
        <taxon>Pseudomonadati</taxon>
        <taxon>Pseudomonadota</taxon>
        <taxon>Gammaproteobacteria</taxon>
        <taxon>Enterobacterales</taxon>
        <taxon>Hafniaceae</taxon>
        <taxon>Edwardsiella</taxon>
    </lineage>
</organism>
<gene>
    <name evidence="2" type="ORF">ETEE_4045</name>
</gene>
<dbReference type="EMBL" id="CP006664">
    <property type="protein sequence ID" value="AIJ10452.1"/>
    <property type="molecule type" value="Genomic_DNA"/>
</dbReference>
<dbReference type="AlphaFoldDB" id="A0A076LUV0"/>
<dbReference type="Gene3D" id="2.60.120.380">
    <property type="match status" value="1"/>
</dbReference>
<dbReference type="GeneID" id="33941382"/>
<evidence type="ECO:0000313" key="2">
    <source>
        <dbReference type="EMBL" id="AIJ10452.1"/>
    </source>
</evidence>
<sequence>MTWSAIASIALLLSALSASATAAGRQIDVVFPKGHDSARYSGTIRGYDYDTYFFRASRDQRLRLTLPKETVAAVLFGPGIDDAIDLGKYSSALDSQGRYTLPASGKYELRILQSRAEARRKEVKPYRFTLQIAP</sequence>
<feature type="signal peptide" evidence="1">
    <location>
        <begin position="1"/>
        <end position="22"/>
    </location>
</feature>
<evidence type="ECO:0000256" key="1">
    <source>
        <dbReference type="SAM" id="SignalP"/>
    </source>
</evidence>
<reference evidence="2 3" key="1">
    <citation type="journal article" date="2012" name="PLoS ONE">
        <title>Edwardsiella comparative phylogenomics reveal the new intra/inter-species taxonomic relationships, virulence evolution and niche adaptation mechanisms.</title>
        <authorList>
            <person name="Yang M."/>
            <person name="Lv Y."/>
            <person name="Xiao J."/>
            <person name="Wu H."/>
            <person name="Zheng H."/>
            <person name="Liu Q."/>
            <person name="Zhang Y."/>
            <person name="Wang Q."/>
        </authorList>
    </citation>
    <scope>NUCLEOTIDE SEQUENCE [LARGE SCALE GENOMIC DNA]</scope>
    <source>
        <strain evidence="3">080813</strain>
    </source>
</reference>
<dbReference type="Proteomes" id="UP000028681">
    <property type="component" value="Chromosome"/>
</dbReference>